<protein>
    <submittedName>
        <fullName evidence="1">Uncharacterized protein</fullName>
    </submittedName>
</protein>
<accession>A0A4Q0VYJ1</accession>
<sequence length="136" mass="15667">MNIRIKFITFMLVIFVLNGCVLVDGGSLKSELELNYNTMFGTDFDYLGRVEVIEVSNDHIVVQMSAEEFHSRYLQNSKPVEQTLNLNNEYSIRVTAIDDPMYRKGQKEALLTYDIESKVICSKKKCVEISQDIEGW</sequence>
<comment type="caution">
    <text evidence="1">The sequence shown here is derived from an EMBL/GenBank/DDBJ whole genome shotgun (WGS) entry which is preliminary data.</text>
</comment>
<reference evidence="1 2" key="1">
    <citation type="journal article" date="2019" name="Int. J. Syst. Evol. Microbiol.">
        <title>Anaerobacillus alkaliphilus sp. nov., a novel alkaliphilic and moderately halophilic bacterium.</title>
        <authorList>
            <person name="Borsodi A.K."/>
            <person name="Aszalos J.M."/>
            <person name="Bihari P."/>
            <person name="Nagy I."/>
            <person name="Schumann P."/>
            <person name="Sproer C."/>
            <person name="Kovacs A.L."/>
            <person name="Boka K."/>
            <person name="Dobosy P."/>
            <person name="Ovari M."/>
            <person name="Szili-Kovacs T."/>
            <person name="Toth E."/>
        </authorList>
    </citation>
    <scope>NUCLEOTIDE SEQUENCE [LARGE SCALE GENOMIC DNA]</scope>
    <source>
        <strain evidence="1 2">B16-10</strain>
    </source>
</reference>
<name>A0A4Q0VYJ1_9BACI</name>
<evidence type="ECO:0000313" key="2">
    <source>
        <dbReference type="Proteomes" id="UP000290649"/>
    </source>
</evidence>
<proteinExistence type="predicted"/>
<dbReference type="Proteomes" id="UP000290649">
    <property type="component" value="Unassembled WGS sequence"/>
</dbReference>
<dbReference type="OrthoDB" id="2971823at2"/>
<dbReference type="RefSeq" id="WP_129076870.1">
    <property type="nucleotide sequence ID" value="NZ_QOUX01000001.1"/>
</dbReference>
<organism evidence="1 2">
    <name type="scientific">Anaerobacillus alkaliphilus</name>
    <dbReference type="NCBI Taxonomy" id="1548597"/>
    <lineage>
        <taxon>Bacteria</taxon>
        <taxon>Bacillati</taxon>
        <taxon>Bacillota</taxon>
        <taxon>Bacilli</taxon>
        <taxon>Bacillales</taxon>
        <taxon>Bacillaceae</taxon>
        <taxon>Anaerobacillus</taxon>
    </lineage>
</organism>
<evidence type="ECO:0000313" key="1">
    <source>
        <dbReference type="EMBL" id="RXJ04530.1"/>
    </source>
</evidence>
<dbReference type="EMBL" id="QOUX01000001">
    <property type="protein sequence ID" value="RXJ04530.1"/>
    <property type="molecule type" value="Genomic_DNA"/>
</dbReference>
<dbReference type="AlphaFoldDB" id="A0A4Q0VYJ1"/>
<keyword evidence="2" id="KW-1185">Reference proteome</keyword>
<gene>
    <name evidence="1" type="ORF">DS745_03870</name>
</gene>